<proteinExistence type="predicted"/>
<dbReference type="EMBL" id="JBHSOC010000016">
    <property type="protein sequence ID" value="MFC5641933.1"/>
    <property type="molecule type" value="Genomic_DNA"/>
</dbReference>
<sequence>MSETTPNSKGPAPVQYTPETTEPVLIPADKVAPEDIGTLSIEYRDGGPVIVVSGGSVIPAALAVVDASGNPAARFQALELDDLMPFSFNQYTFSKNDPINFIDVNGN</sequence>
<organism evidence="2 3">
    <name type="scientific">Kitasatospora cinereorecta</name>
    <dbReference type="NCBI Taxonomy" id="285560"/>
    <lineage>
        <taxon>Bacteria</taxon>
        <taxon>Bacillati</taxon>
        <taxon>Actinomycetota</taxon>
        <taxon>Actinomycetes</taxon>
        <taxon>Kitasatosporales</taxon>
        <taxon>Streptomycetaceae</taxon>
        <taxon>Kitasatospora</taxon>
    </lineage>
</organism>
<comment type="caution">
    <text evidence="2">The sequence shown here is derived from an EMBL/GenBank/DDBJ whole genome shotgun (WGS) entry which is preliminary data.</text>
</comment>
<dbReference type="RefSeq" id="WP_346144158.1">
    <property type="nucleotide sequence ID" value="NZ_BAAAUA010000015.1"/>
</dbReference>
<keyword evidence="3" id="KW-1185">Reference proteome</keyword>
<reference evidence="3" key="1">
    <citation type="journal article" date="2019" name="Int. J. Syst. Evol. Microbiol.">
        <title>The Global Catalogue of Microorganisms (GCM) 10K type strain sequencing project: providing services to taxonomists for standard genome sequencing and annotation.</title>
        <authorList>
            <consortium name="The Broad Institute Genomics Platform"/>
            <consortium name="The Broad Institute Genome Sequencing Center for Infectious Disease"/>
            <person name="Wu L."/>
            <person name="Ma J."/>
        </authorList>
    </citation>
    <scope>NUCLEOTIDE SEQUENCE [LARGE SCALE GENOMIC DNA]</scope>
    <source>
        <strain evidence="3">CGMCC 4.1622</strain>
    </source>
</reference>
<protein>
    <submittedName>
        <fullName evidence="2">Uncharacterized protein</fullName>
    </submittedName>
</protein>
<evidence type="ECO:0000313" key="2">
    <source>
        <dbReference type="EMBL" id="MFC5641933.1"/>
    </source>
</evidence>
<dbReference type="Proteomes" id="UP001596066">
    <property type="component" value="Unassembled WGS sequence"/>
</dbReference>
<gene>
    <name evidence="2" type="ORF">ACFPZF_11295</name>
</gene>
<accession>A0ABW0V986</accession>
<feature type="region of interest" description="Disordered" evidence="1">
    <location>
        <begin position="1"/>
        <end position="21"/>
    </location>
</feature>
<evidence type="ECO:0000256" key="1">
    <source>
        <dbReference type="SAM" id="MobiDB-lite"/>
    </source>
</evidence>
<evidence type="ECO:0000313" key="3">
    <source>
        <dbReference type="Proteomes" id="UP001596066"/>
    </source>
</evidence>
<name>A0ABW0V986_9ACTN</name>